<proteinExistence type="predicted"/>
<keyword evidence="2" id="KW-1185">Reference proteome</keyword>
<evidence type="ECO:0000313" key="2">
    <source>
        <dbReference type="Proteomes" id="UP000189580"/>
    </source>
</evidence>
<dbReference type="KEGG" id="slb:AWJ20_5176"/>
<gene>
    <name evidence="1" type="ORF">AWJ20_5176</name>
</gene>
<protein>
    <submittedName>
        <fullName evidence="1">Putative type II inositol 1,4,5-trisphosphate 5-phosphatase</fullName>
    </submittedName>
</protein>
<evidence type="ECO:0000313" key="1">
    <source>
        <dbReference type="EMBL" id="ANB14215.1"/>
    </source>
</evidence>
<organism evidence="1 2">
    <name type="scientific">Sugiyamaella lignohabitans</name>
    <dbReference type="NCBI Taxonomy" id="796027"/>
    <lineage>
        <taxon>Eukaryota</taxon>
        <taxon>Fungi</taxon>
        <taxon>Dikarya</taxon>
        <taxon>Ascomycota</taxon>
        <taxon>Saccharomycotina</taxon>
        <taxon>Dipodascomycetes</taxon>
        <taxon>Dipodascales</taxon>
        <taxon>Trichomonascaceae</taxon>
        <taxon>Sugiyamaella</taxon>
    </lineage>
</organism>
<sequence>MSDHKPVSSTLRIGVNLVNFDIRNDIVTETLKKFDKAENAARPVISIEPLELTSSGLVLHEQDVYTTISHNSILSGQQAGSRIVEWEAIISDPNIKVVPDRESLPAGGSQRVKLSTTLGVPGSSDTNSKSPLQSVVVVHIKRRPGHIC</sequence>
<dbReference type="Proteomes" id="UP000189580">
    <property type="component" value="Chromosome d"/>
</dbReference>
<reference evidence="1 2" key="1">
    <citation type="submission" date="2016-02" db="EMBL/GenBank/DDBJ databases">
        <title>Complete genome sequence and transcriptome regulation of the pentose utilising yeast Sugiyamaella lignohabitans.</title>
        <authorList>
            <person name="Bellasio M."/>
            <person name="Peymann A."/>
            <person name="Valli M."/>
            <person name="Sipitzky M."/>
            <person name="Graf A."/>
            <person name="Sauer M."/>
            <person name="Marx H."/>
            <person name="Mattanovich D."/>
        </authorList>
    </citation>
    <scope>NUCLEOTIDE SEQUENCE [LARGE SCALE GENOMIC DNA]</scope>
    <source>
        <strain evidence="1 2">CBS 10342</strain>
    </source>
</reference>
<name>A0A167ELG2_9ASCO</name>
<dbReference type="GeneID" id="30037389"/>
<dbReference type="RefSeq" id="XP_018736692.1">
    <property type="nucleotide sequence ID" value="XM_018882301.1"/>
</dbReference>
<dbReference type="AlphaFoldDB" id="A0A167ELG2"/>
<dbReference type="EMBL" id="CP014502">
    <property type="protein sequence ID" value="ANB14215.1"/>
    <property type="molecule type" value="Genomic_DNA"/>
</dbReference>
<dbReference type="OrthoDB" id="7862313at2759"/>
<accession>A0A167ELG2</accession>